<evidence type="ECO:0000313" key="1">
    <source>
        <dbReference type="EMBL" id="PHZ07674.1"/>
    </source>
</evidence>
<proteinExistence type="predicted"/>
<dbReference type="RefSeq" id="XP_023461382.1">
    <property type="nucleotide sequence ID" value="XM_023615920.1"/>
</dbReference>
<keyword evidence="2" id="KW-1185">Reference proteome</keyword>
<dbReference type="EMBL" id="KZ303872">
    <property type="protein sequence ID" value="PHZ07674.1"/>
    <property type="molecule type" value="Genomic_DNA"/>
</dbReference>
<dbReference type="Proteomes" id="UP000242254">
    <property type="component" value="Unassembled WGS sequence"/>
</dbReference>
<reference evidence="1 2" key="1">
    <citation type="journal article" date="2016" name="Proc. Natl. Acad. Sci. U.S.A.">
        <title>Lipid metabolic changes in an early divergent fungus govern the establishment of a mutualistic symbiosis with endobacteria.</title>
        <authorList>
            <person name="Lastovetsky O.A."/>
            <person name="Gaspar M.L."/>
            <person name="Mondo S.J."/>
            <person name="LaButti K.M."/>
            <person name="Sandor L."/>
            <person name="Grigoriev I.V."/>
            <person name="Henry S.A."/>
            <person name="Pawlowska T.E."/>
        </authorList>
    </citation>
    <scope>NUCLEOTIDE SEQUENCE [LARGE SCALE GENOMIC DNA]</scope>
    <source>
        <strain evidence="1 2">ATCC 52813</strain>
    </source>
</reference>
<dbReference type="GeneID" id="35446908"/>
<name>A0A2G4SFY3_RHIZD</name>
<accession>A0A2G4SFY3</accession>
<gene>
    <name evidence="1" type="ORF">RHIMIDRAFT_95370</name>
</gene>
<organism evidence="1 2">
    <name type="scientific">Rhizopus microsporus ATCC 52813</name>
    <dbReference type="NCBI Taxonomy" id="1340429"/>
    <lineage>
        <taxon>Eukaryota</taxon>
        <taxon>Fungi</taxon>
        <taxon>Fungi incertae sedis</taxon>
        <taxon>Mucoromycota</taxon>
        <taxon>Mucoromycotina</taxon>
        <taxon>Mucoromycetes</taxon>
        <taxon>Mucorales</taxon>
        <taxon>Mucorineae</taxon>
        <taxon>Rhizopodaceae</taxon>
        <taxon>Rhizopus</taxon>
    </lineage>
</organism>
<dbReference type="STRING" id="1340429.A0A2G4SFY3"/>
<protein>
    <submittedName>
        <fullName evidence="1">Uncharacterized protein</fullName>
    </submittedName>
</protein>
<dbReference type="AlphaFoldDB" id="A0A2G4SFY3"/>
<sequence length="154" mass="18220">MEEASRVVKTQKKHYNGYFSEQKLLFVYYNRVKLFNAAKSGRLARGIAELTAQKWAKRLKEDKDWNILEKQTNKVNRPKAQLDKRHKIHLLNFYDNKPQVRIVDAVALLTKKFEGFTLKETSVKNFMKEECSFHSRNSPFIQKQETINQKSQIV</sequence>
<evidence type="ECO:0000313" key="2">
    <source>
        <dbReference type="Proteomes" id="UP000242254"/>
    </source>
</evidence>